<accession>A0ABN9WM35</accession>
<comment type="caution">
    <text evidence="1">The sequence shown here is derived from an EMBL/GenBank/DDBJ whole genome shotgun (WGS) entry which is preliminary data.</text>
</comment>
<keyword evidence="2" id="KW-1185">Reference proteome</keyword>
<proteinExistence type="predicted"/>
<name>A0ABN9WM35_9DINO</name>
<feature type="non-terminal residue" evidence="1">
    <location>
        <position position="1"/>
    </location>
</feature>
<organism evidence="1 2">
    <name type="scientific">Prorocentrum cordatum</name>
    <dbReference type="NCBI Taxonomy" id="2364126"/>
    <lineage>
        <taxon>Eukaryota</taxon>
        <taxon>Sar</taxon>
        <taxon>Alveolata</taxon>
        <taxon>Dinophyceae</taxon>
        <taxon>Prorocentrales</taxon>
        <taxon>Prorocentraceae</taxon>
        <taxon>Prorocentrum</taxon>
    </lineage>
</organism>
<sequence length="325" mass="35351">SAAIVAAGNPAAEGATPGDAAEAARRRVLQIWTLTTDAGPDEVKARALFIGMAMARQPSTLFLDANCVAHQFQLCVKDHLKFMDQFLKDMGAEFFFWSSVAKVMHCWRNDAVKLFKIWAELYGPAAAVSAGVPDADRSSGITDISGEESKLYSEKMSRWAKDVLTALHDDSLWIAVRVSTCIRGPLDHLLHFLQKGRSVGSEVQNLGLLVYGEAARIGRGFDDMLSSDFPDVMTGVPPESRAAVSRCMRRGVLAAASNYDFRIVRPCSECPLKLLLLCKSPADKCCRERAEVARELLGGNPDELHVAAAAVKRLFPAELQAVVGK</sequence>
<dbReference type="Proteomes" id="UP001189429">
    <property type="component" value="Unassembled WGS sequence"/>
</dbReference>
<evidence type="ECO:0000313" key="1">
    <source>
        <dbReference type="EMBL" id="CAK0887665.1"/>
    </source>
</evidence>
<reference evidence="1" key="1">
    <citation type="submission" date="2023-10" db="EMBL/GenBank/DDBJ databases">
        <authorList>
            <person name="Chen Y."/>
            <person name="Shah S."/>
            <person name="Dougan E. K."/>
            <person name="Thang M."/>
            <person name="Chan C."/>
        </authorList>
    </citation>
    <scope>NUCLEOTIDE SEQUENCE [LARGE SCALE GENOMIC DNA]</scope>
</reference>
<gene>
    <name evidence="1" type="ORF">PCOR1329_LOCUS68654</name>
</gene>
<dbReference type="EMBL" id="CAUYUJ010018969">
    <property type="protein sequence ID" value="CAK0887665.1"/>
    <property type="molecule type" value="Genomic_DNA"/>
</dbReference>
<evidence type="ECO:0000313" key="2">
    <source>
        <dbReference type="Proteomes" id="UP001189429"/>
    </source>
</evidence>
<protein>
    <submittedName>
        <fullName evidence="1">Uncharacterized protein</fullName>
    </submittedName>
</protein>